<dbReference type="InterPro" id="IPR036412">
    <property type="entry name" value="HAD-like_sf"/>
</dbReference>
<protein>
    <submittedName>
        <fullName evidence="1">HAD superfamily hydrolase</fullName>
    </submittedName>
</protein>
<dbReference type="SUPFAM" id="SSF56784">
    <property type="entry name" value="HAD-like"/>
    <property type="match status" value="1"/>
</dbReference>
<reference evidence="2" key="1">
    <citation type="submission" date="2018-07" db="EMBL/GenBank/DDBJ databases">
        <title>Complete Genome Sequence of Spiroplasma phoeniceum.</title>
        <authorList>
            <person name="Davis R.E."/>
            <person name="Shao J.Y."/>
            <person name="Zhao Y."/>
            <person name="Silver A."/>
            <person name="Stump z."/>
            <person name="Gasparich G."/>
        </authorList>
    </citation>
    <scope>NUCLEOTIDE SEQUENCE [LARGE SCALE GENOMIC DNA]</scope>
    <source>
        <strain evidence="2">P40</strain>
    </source>
</reference>
<dbReference type="SFLD" id="SFLDG01140">
    <property type="entry name" value="C2.B:_Phosphomannomutase_and_P"/>
    <property type="match status" value="1"/>
</dbReference>
<dbReference type="RefSeq" id="WP_114564775.1">
    <property type="nucleotide sequence ID" value="NZ_CP031088.1"/>
</dbReference>
<evidence type="ECO:0000313" key="1">
    <source>
        <dbReference type="EMBL" id="AXF95987.1"/>
    </source>
</evidence>
<dbReference type="AlphaFoldDB" id="A0A345DP49"/>
<accession>A0A345DP49</accession>
<sequence length="276" mass="31535">MKYKLIALDLDGTTAKRNRISKQNVAAIKWALANGIKVIIATGRSIGAIRKVAKKLGIIENKMPVIGFNGGIIYDFAKEKILQQNVFSNDELINVFYLANECKIQLWAYSVKNEHFAYVNTKHSLMTKWMSFHTKRKRILVYDPTTLHDQAYKFVVSGKKENVLKFKAKLLVKYEFNIFDWSYLQNQSLNLEISPKDSDKKDALEYLAKIYNIQPAEIIAMGDGSNDYKMLKWAGVGIAMGNAKADIKTISDDTTAHYRRSGVAKAINKYFKKWIM</sequence>
<dbReference type="SFLD" id="SFLDS00003">
    <property type="entry name" value="Haloacid_Dehalogenase"/>
    <property type="match status" value="1"/>
</dbReference>
<dbReference type="GO" id="GO:0016791">
    <property type="term" value="F:phosphatase activity"/>
    <property type="evidence" value="ECO:0007669"/>
    <property type="project" value="TreeGrafter"/>
</dbReference>
<dbReference type="Gene3D" id="3.40.50.1000">
    <property type="entry name" value="HAD superfamily/HAD-like"/>
    <property type="match status" value="1"/>
</dbReference>
<dbReference type="InterPro" id="IPR023214">
    <property type="entry name" value="HAD_sf"/>
</dbReference>
<dbReference type="KEGG" id="sphh:SDAV_001007"/>
<keyword evidence="2" id="KW-1185">Reference proteome</keyword>
<dbReference type="PANTHER" id="PTHR10000">
    <property type="entry name" value="PHOSPHOSERINE PHOSPHATASE"/>
    <property type="match status" value="1"/>
</dbReference>
<dbReference type="NCBIfam" id="TIGR01484">
    <property type="entry name" value="HAD-SF-IIB"/>
    <property type="match status" value="1"/>
</dbReference>
<dbReference type="InterPro" id="IPR000150">
    <property type="entry name" value="Cof"/>
</dbReference>
<name>A0A345DP49_9MOLU</name>
<dbReference type="EMBL" id="CP031088">
    <property type="protein sequence ID" value="AXF95987.1"/>
    <property type="molecule type" value="Genomic_DNA"/>
</dbReference>
<dbReference type="PANTHER" id="PTHR10000:SF8">
    <property type="entry name" value="HAD SUPERFAMILY HYDROLASE-LIKE, TYPE 3"/>
    <property type="match status" value="1"/>
</dbReference>
<proteinExistence type="predicted"/>
<dbReference type="GO" id="GO:0005829">
    <property type="term" value="C:cytosol"/>
    <property type="evidence" value="ECO:0007669"/>
    <property type="project" value="TreeGrafter"/>
</dbReference>
<gene>
    <name evidence="1" type="ORF">SDAV_001007</name>
</gene>
<dbReference type="PROSITE" id="PS01229">
    <property type="entry name" value="COF_2"/>
    <property type="match status" value="1"/>
</dbReference>
<organism evidence="1 2">
    <name type="scientific">Spiroplasma phoeniceum P40</name>
    <dbReference type="NCBI Taxonomy" id="1276259"/>
    <lineage>
        <taxon>Bacteria</taxon>
        <taxon>Bacillati</taxon>
        <taxon>Mycoplasmatota</taxon>
        <taxon>Mollicutes</taxon>
        <taxon>Entomoplasmatales</taxon>
        <taxon>Spiroplasmataceae</taxon>
        <taxon>Spiroplasma</taxon>
    </lineage>
</organism>
<dbReference type="GO" id="GO:0000287">
    <property type="term" value="F:magnesium ion binding"/>
    <property type="evidence" value="ECO:0007669"/>
    <property type="project" value="TreeGrafter"/>
</dbReference>
<dbReference type="NCBIfam" id="TIGR00099">
    <property type="entry name" value="Cof-subfamily"/>
    <property type="match status" value="1"/>
</dbReference>
<evidence type="ECO:0000313" key="2">
    <source>
        <dbReference type="Proteomes" id="UP000253689"/>
    </source>
</evidence>
<dbReference type="Proteomes" id="UP000253689">
    <property type="component" value="Chromosome"/>
</dbReference>
<dbReference type="InterPro" id="IPR006379">
    <property type="entry name" value="HAD-SF_hydro_IIB"/>
</dbReference>
<dbReference type="Pfam" id="PF08282">
    <property type="entry name" value="Hydrolase_3"/>
    <property type="match status" value="1"/>
</dbReference>
<keyword evidence="1" id="KW-0378">Hydrolase</keyword>
<dbReference type="Gene3D" id="3.30.1240.10">
    <property type="match status" value="1"/>
</dbReference>